<dbReference type="AlphaFoldDB" id="A0A6J4JX05"/>
<sequence>MVYTGTLSVDGGVVAEVVGYATVRKNTIGWEVVDSSSVGGAPTPQFVTYGTDQLPGAALVFGRVFSERVVAVEATFDTGLVVRTAPKDGVFALVGPQARTIREVRVLGAADALLQRHQRPNVSNQHEESP</sequence>
<evidence type="ECO:0000313" key="1">
    <source>
        <dbReference type="EMBL" id="CAA9289514.1"/>
    </source>
</evidence>
<proteinExistence type="predicted"/>
<gene>
    <name evidence="1" type="ORF">AVDCRST_MAG93-3788</name>
</gene>
<dbReference type="EMBL" id="CADCTR010001290">
    <property type="protein sequence ID" value="CAA9289514.1"/>
    <property type="molecule type" value="Genomic_DNA"/>
</dbReference>
<reference evidence="1" key="1">
    <citation type="submission" date="2020-02" db="EMBL/GenBank/DDBJ databases">
        <authorList>
            <person name="Meier V. D."/>
        </authorList>
    </citation>
    <scope>NUCLEOTIDE SEQUENCE</scope>
    <source>
        <strain evidence="1">AVDCRST_MAG93</strain>
    </source>
</reference>
<accession>A0A6J4JX05</accession>
<protein>
    <submittedName>
        <fullName evidence="1">Uncharacterized protein</fullName>
    </submittedName>
</protein>
<name>A0A6J4JX05_9CHLR</name>
<organism evidence="1">
    <name type="scientific">uncultured Chloroflexia bacterium</name>
    <dbReference type="NCBI Taxonomy" id="1672391"/>
    <lineage>
        <taxon>Bacteria</taxon>
        <taxon>Bacillati</taxon>
        <taxon>Chloroflexota</taxon>
        <taxon>Chloroflexia</taxon>
        <taxon>environmental samples</taxon>
    </lineage>
</organism>